<dbReference type="PROSITE" id="PS51770">
    <property type="entry name" value="HOTDOG_ACOT"/>
    <property type="match status" value="1"/>
</dbReference>
<evidence type="ECO:0000313" key="7">
    <source>
        <dbReference type="Proteomes" id="UP001217089"/>
    </source>
</evidence>
<organism evidence="6 7">
    <name type="scientific">Tegillarca granosa</name>
    <name type="common">Malaysian cockle</name>
    <name type="synonym">Anadara granosa</name>
    <dbReference type="NCBI Taxonomy" id="220873"/>
    <lineage>
        <taxon>Eukaryota</taxon>
        <taxon>Metazoa</taxon>
        <taxon>Spiralia</taxon>
        <taxon>Lophotrochozoa</taxon>
        <taxon>Mollusca</taxon>
        <taxon>Bivalvia</taxon>
        <taxon>Autobranchia</taxon>
        <taxon>Pteriomorphia</taxon>
        <taxon>Arcoida</taxon>
        <taxon>Arcoidea</taxon>
        <taxon>Arcidae</taxon>
        <taxon>Tegillarca</taxon>
    </lineage>
</organism>
<accession>A0ABQ9EY27</accession>
<dbReference type="InterPro" id="IPR029069">
    <property type="entry name" value="HotDog_dom_sf"/>
</dbReference>
<keyword evidence="3" id="KW-0378">Hydrolase</keyword>
<keyword evidence="4" id="KW-0809">Transit peptide</keyword>
<dbReference type="Proteomes" id="UP001217089">
    <property type="component" value="Unassembled WGS sequence"/>
</dbReference>
<name>A0ABQ9EY27_TEGGR</name>
<dbReference type="InterPro" id="IPR033120">
    <property type="entry name" value="HOTDOG_ACOT"/>
</dbReference>
<feature type="domain" description="HotDog ACOT-type" evidence="5">
    <location>
        <begin position="232"/>
        <end position="343"/>
    </location>
</feature>
<evidence type="ECO:0000256" key="3">
    <source>
        <dbReference type="ARBA" id="ARBA00022801"/>
    </source>
</evidence>
<dbReference type="EMBL" id="JARBDR010000640">
    <property type="protein sequence ID" value="KAJ8310069.1"/>
    <property type="molecule type" value="Genomic_DNA"/>
</dbReference>
<evidence type="ECO:0000256" key="4">
    <source>
        <dbReference type="ARBA" id="ARBA00022946"/>
    </source>
</evidence>
<dbReference type="PANTHER" id="PTHR12655:SF0">
    <property type="entry name" value="ACYL-COENZYME A THIOESTERASE 9, MITOCHONDRIAL"/>
    <property type="match status" value="1"/>
</dbReference>
<keyword evidence="2" id="KW-0677">Repeat</keyword>
<evidence type="ECO:0000259" key="5">
    <source>
        <dbReference type="PROSITE" id="PS51770"/>
    </source>
</evidence>
<dbReference type="CDD" id="cd03442">
    <property type="entry name" value="BFIT_BACH"/>
    <property type="match status" value="1"/>
</dbReference>
<comment type="similarity">
    <text evidence="1">Belongs to the acyl coenzyme A hydrolase family.</text>
</comment>
<gene>
    <name evidence="6" type="ORF">KUTeg_011934</name>
</gene>
<dbReference type="PANTHER" id="PTHR12655">
    <property type="entry name" value="ACYL-COA THIOESTERASE"/>
    <property type="match status" value="1"/>
</dbReference>
<dbReference type="Gene3D" id="3.10.129.10">
    <property type="entry name" value="Hotdog Thioesterase"/>
    <property type="match status" value="2"/>
</dbReference>
<keyword evidence="7" id="KW-1185">Reference proteome</keyword>
<reference evidence="6 7" key="1">
    <citation type="submission" date="2022-12" db="EMBL/GenBank/DDBJ databases">
        <title>Chromosome-level genome of Tegillarca granosa.</title>
        <authorList>
            <person name="Kim J."/>
        </authorList>
    </citation>
    <scope>NUCLEOTIDE SEQUENCE [LARGE SCALE GENOMIC DNA]</scope>
    <source>
        <strain evidence="6">Teg-2019</strain>
        <tissue evidence="6">Adductor muscle</tissue>
    </source>
</reference>
<evidence type="ECO:0000256" key="2">
    <source>
        <dbReference type="ARBA" id="ARBA00022737"/>
    </source>
</evidence>
<dbReference type="SUPFAM" id="SSF54637">
    <property type="entry name" value="Thioesterase/thiol ester dehydrase-isomerase"/>
    <property type="match status" value="2"/>
</dbReference>
<comment type="caution">
    <text evidence="6">The sequence shown here is derived from an EMBL/GenBank/DDBJ whole genome shotgun (WGS) entry which is preliminary data.</text>
</comment>
<evidence type="ECO:0000256" key="1">
    <source>
        <dbReference type="ARBA" id="ARBA00010458"/>
    </source>
</evidence>
<evidence type="ECO:0000313" key="6">
    <source>
        <dbReference type="EMBL" id="KAJ8310069.1"/>
    </source>
</evidence>
<protein>
    <recommendedName>
        <fullName evidence="5">HotDog ACOT-type domain-containing protein</fullName>
    </recommendedName>
</protein>
<sequence>MLCNILEVFNHLVRESLKDLVGAVRIWGVSEDPLSKLEGAAVVTQKDLSPRKPQDSYSEAVIPLGSDSVVRERYINLLKGLRFGRILEDLDTFAELTKGSLSVFKDIKMCGNVTWSGTSSMEITMNLHQETSENQWEHMLTATFLMVARNPVTKKSYPVNPLQLETEKDKKLFELGEQNKIKRQEEANKTLLRVPPSEEERLVIHDIFLQTIDPNLSTFKARIKPVNSVWMEDTILKNLVTCFPEQRNLYSKIFGGFIMRKAFELAWANASLYSNTRPYIKTIDDILFRKPVEIGSLLFLSSQVVYTKGSMLQLKVHAEVVGLDGSRAVTNDFHFTFDSKQDNLKRVIPQTYAESMLYLDGKRHFES</sequence>
<proteinExistence type="inferred from homology"/>